<sequence length="309" mass="35795">MTYRFEHTTRTVEENLRSIAHSQIEKALAELDDTEMSVQDTVHQVRKRCKKLRGLVRLVRGSFSDYKSENQKFRDTAAQLSYIRDAEAIIETHDDLIGVYGDQIDQMAFSSVRDQLAARQEKILTERDIEQKLAQLRAEMVDARDRTHQWRLSEKSFEAIEGGLAKTYKRARTAMAAAHKDPTPEKLHEWRKRVKYHWYHARLLRDIWPLMMRAHVEAADKLSDMLGDHHDLAVYRMTLLSDPESYGDSEQIEALIGLIVARQSVLAQEAFVLGARLLAERPSALVKRWRAFWRTALRQEAARENALAA</sequence>
<dbReference type="PANTHER" id="PTHR39339:SF1">
    <property type="entry name" value="CHAD DOMAIN-CONTAINING PROTEIN"/>
    <property type="match status" value="1"/>
</dbReference>
<gene>
    <name evidence="3" type="ORF">GL4_0149</name>
</gene>
<dbReference type="PANTHER" id="PTHR39339">
    <property type="entry name" value="SLR1444 PROTEIN"/>
    <property type="match status" value="1"/>
</dbReference>
<dbReference type="STRING" id="1384459.GL4_0149"/>
<accession>A0A0A8K0T8</accession>
<organism evidence="3 4">
    <name type="scientific">Methyloceanibacter caenitepidi</name>
    <dbReference type="NCBI Taxonomy" id="1384459"/>
    <lineage>
        <taxon>Bacteria</taxon>
        <taxon>Pseudomonadati</taxon>
        <taxon>Pseudomonadota</taxon>
        <taxon>Alphaproteobacteria</taxon>
        <taxon>Hyphomicrobiales</taxon>
        <taxon>Hyphomicrobiaceae</taxon>
        <taxon>Methyloceanibacter</taxon>
    </lineage>
</organism>
<evidence type="ECO:0000313" key="3">
    <source>
        <dbReference type="EMBL" id="BAQ15619.1"/>
    </source>
</evidence>
<evidence type="ECO:0000256" key="1">
    <source>
        <dbReference type="SAM" id="Coils"/>
    </source>
</evidence>
<dbReference type="AlphaFoldDB" id="A0A0A8K0T8"/>
<dbReference type="EMBL" id="AP014648">
    <property type="protein sequence ID" value="BAQ15619.1"/>
    <property type="molecule type" value="Genomic_DNA"/>
</dbReference>
<dbReference type="OrthoDB" id="9810907at2"/>
<dbReference type="HOGENOM" id="CLU_074535_0_0_5"/>
<dbReference type="Gene3D" id="1.40.20.10">
    <property type="entry name" value="CHAD domain"/>
    <property type="match status" value="1"/>
</dbReference>
<name>A0A0A8K0T8_9HYPH</name>
<dbReference type="KEGG" id="mcg:GL4_0149"/>
<keyword evidence="1" id="KW-0175">Coiled coil</keyword>
<dbReference type="Proteomes" id="UP000031643">
    <property type="component" value="Chromosome"/>
</dbReference>
<feature type="coiled-coil region" evidence="1">
    <location>
        <begin position="119"/>
        <end position="146"/>
    </location>
</feature>
<dbReference type="InterPro" id="IPR038186">
    <property type="entry name" value="CHAD_dom_sf"/>
</dbReference>
<proteinExistence type="predicted"/>
<dbReference type="InterPro" id="IPR007899">
    <property type="entry name" value="CHAD_dom"/>
</dbReference>
<reference evidence="3 4" key="1">
    <citation type="submission" date="2014-09" db="EMBL/GenBank/DDBJ databases">
        <title>Genome sequencing of Methyloceanibacter caenitepidi Gela4.</title>
        <authorList>
            <person name="Takeuchi M."/>
            <person name="Susumu S."/>
            <person name="Kamagata Y."/>
            <person name="Oshima K."/>
            <person name="Hattori M."/>
            <person name="Iwasaki W."/>
        </authorList>
    </citation>
    <scope>NUCLEOTIDE SEQUENCE [LARGE SCALE GENOMIC DNA]</scope>
    <source>
        <strain evidence="3 4">Gela4</strain>
    </source>
</reference>
<evidence type="ECO:0000259" key="2">
    <source>
        <dbReference type="PROSITE" id="PS51708"/>
    </source>
</evidence>
<dbReference type="SMART" id="SM00880">
    <property type="entry name" value="CHAD"/>
    <property type="match status" value="1"/>
</dbReference>
<feature type="domain" description="CHAD" evidence="2">
    <location>
        <begin position="9"/>
        <end position="290"/>
    </location>
</feature>
<dbReference type="PROSITE" id="PS51708">
    <property type="entry name" value="CHAD"/>
    <property type="match status" value="1"/>
</dbReference>
<protein>
    <submittedName>
        <fullName evidence="3">Mll4591 protein</fullName>
    </submittedName>
</protein>
<evidence type="ECO:0000313" key="4">
    <source>
        <dbReference type="Proteomes" id="UP000031643"/>
    </source>
</evidence>
<keyword evidence="4" id="KW-1185">Reference proteome</keyword>
<dbReference type="Pfam" id="PF05235">
    <property type="entry name" value="CHAD"/>
    <property type="match status" value="1"/>
</dbReference>